<dbReference type="OrthoDB" id="9804482at2"/>
<evidence type="ECO:0000256" key="2">
    <source>
        <dbReference type="ARBA" id="ARBA00022670"/>
    </source>
</evidence>
<dbReference type="PANTHER" id="PTHR30471">
    <property type="entry name" value="DNA REPAIR PROTEIN RADC"/>
    <property type="match status" value="1"/>
</dbReference>
<dbReference type="NCBIfam" id="TIGR00608">
    <property type="entry name" value="radc"/>
    <property type="match status" value="1"/>
</dbReference>
<evidence type="ECO:0000313" key="11">
    <source>
        <dbReference type="Proteomes" id="UP000242752"/>
    </source>
</evidence>
<dbReference type="Gene3D" id="3.40.140.10">
    <property type="entry name" value="Cytidine Deaminase, domain 2"/>
    <property type="match status" value="1"/>
</dbReference>
<evidence type="ECO:0000259" key="8">
    <source>
        <dbReference type="PROSITE" id="PS50168"/>
    </source>
</evidence>
<dbReference type="PROSITE" id="PS50168">
    <property type="entry name" value="DED"/>
    <property type="match status" value="1"/>
</dbReference>
<dbReference type="InterPro" id="IPR001875">
    <property type="entry name" value="DED_dom"/>
</dbReference>
<dbReference type="SUPFAM" id="SSF102712">
    <property type="entry name" value="JAB1/MPN domain"/>
    <property type="match status" value="1"/>
</dbReference>
<feature type="domain" description="MPN" evidence="9">
    <location>
        <begin position="104"/>
        <end position="226"/>
    </location>
</feature>
<evidence type="ECO:0000313" key="10">
    <source>
        <dbReference type="EMBL" id="PNZ29480.1"/>
    </source>
</evidence>
<dbReference type="Proteomes" id="UP000242752">
    <property type="component" value="Unassembled WGS sequence"/>
</dbReference>
<reference evidence="10 11" key="1">
    <citation type="submission" date="2017-08" db="EMBL/GenBank/DDBJ databases">
        <title>Draft genome sequences of 64 type strains of genus Staph aureus.</title>
        <authorList>
            <person name="Cole K."/>
            <person name="Golubchik T."/>
            <person name="Russell J."/>
            <person name="Foster D."/>
            <person name="Llewelyn M."/>
            <person name="Wilson D."/>
            <person name="Crook D."/>
            <person name="Paul J."/>
        </authorList>
    </citation>
    <scope>NUCLEOTIDE SEQUENCE [LARGE SCALE GENOMIC DNA]</scope>
    <source>
        <strain evidence="10 11">DSM 21968</strain>
    </source>
</reference>
<dbReference type="GO" id="GO:0046872">
    <property type="term" value="F:metal ion binding"/>
    <property type="evidence" value="ECO:0007669"/>
    <property type="project" value="UniProtKB-KW"/>
</dbReference>
<protein>
    <recommendedName>
        <fullName evidence="12">MPN domain-containing protein</fullName>
    </recommendedName>
</protein>
<sequence>MSRIYELCEQEKPKERLITKGSQALSNTELIAILLNTGHLGCSSLQLASQLMSTYQTLDRLQSLSIVELTAIKGIGRNKAVTLMAAFELGGRAKEERQTYLSAPINEPQQIADNMYGLMCGYTQEHFVVLLLNTKHQVIHQKTIFIGTLNSAIIHPREVFKEAVKWSAHAIIVVHNHPSGDPTPSQADIQTTQRLVACGEAMGIDVLDHIIIGDHKYISIMSDFEIDEK</sequence>
<dbReference type="RefSeq" id="WP_103357388.1">
    <property type="nucleotide sequence ID" value="NZ_PPRF01000015.1"/>
</dbReference>
<dbReference type="GO" id="GO:0008237">
    <property type="term" value="F:metallopeptidase activity"/>
    <property type="evidence" value="ECO:0007669"/>
    <property type="project" value="UniProtKB-KW"/>
</dbReference>
<keyword evidence="5" id="KW-0862">Zinc</keyword>
<feature type="domain" description="DED" evidence="8">
    <location>
        <begin position="1"/>
        <end position="66"/>
    </location>
</feature>
<dbReference type="InterPro" id="IPR046778">
    <property type="entry name" value="UPF0758_N"/>
</dbReference>
<accession>A0A2K3YV54</accession>
<comment type="caution">
    <text evidence="10">The sequence shown here is derived from an EMBL/GenBank/DDBJ whole genome shotgun (WGS) entry which is preliminary data.</text>
</comment>
<dbReference type="Pfam" id="PF20582">
    <property type="entry name" value="UPF0758_N"/>
    <property type="match status" value="1"/>
</dbReference>
<dbReference type="Pfam" id="PF04002">
    <property type="entry name" value="RadC"/>
    <property type="match status" value="1"/>
</dbReference>
<name>A0A2K3YV54_9STAP</name>
<keyword evidence="4" id="KW-0378">Hydrolase</keyword>
<proteinExistence type="inferred from homology"/>
<dbReference type="EMBL" id="PPRF01000015">
    <property type="protein sequence ID" value="PNZ29480.1"/>
    <property type="molecule type" value="Genomic_DNA"/>
</dbReference>
<dbReference type="InterPro" id="IPR001405">
    <property type="entry name" value="UPF0758"/>
</dbReference>
<evidence type="ECO:0000256" key="7">
    <source>
        <dbReference type="RuleBase" id="RU003797"/>
    </source>
</evidence>
<evidence type="ECO:0000259" key="9">
    <source>
        <dbReference type="PROSITE" id="PS50249"/>
    </source>
</evidence>
<dbReference type="PANTHER" id="PTHR30471:SF3">
    <property type="entry name" value="UPF0758 PROTEIN YEES-RELATED"/>
    <property type="match status" value="1"/>
</dbReference>
<organism evidence="10 11">
    <name type="scientific">Staphylococcus rostri</name>
    <dbReference type="NCBI Taxonomy" id="522262"/>
    <lineage>
        <taxon>Bacteria</taxon>
        <taxon>Bacillati</taxon>
        <taxon>Bacillota</taxon>
        <taxon>Bacilli</taxon>
        <taxon>Bacillales</taxon>
        <taxon>Staphylococcaceae</taxon>
        <taxon>Staphylococcus</taxon>
    </lineage>
</organism>
<evidence type="ECO:0008006" key="12">
    <source>
        <dbReference type="Google" id="ProtNLM"/>
    </source>
</evidence>
<evidence type="ECO:0000256" key="4">
    <source>
        <dbReference type="ARBA" id="ARBA00022801"/>
    </source>
</evidence>
<dbReference type="SUPFAM" id="SSF47781">
    <property type="entry name" value="RuvA domain 2-like"/>
    <property type="match status" value="1"/>
</dbReference>
<evidence type="ECO:0000256" key="3">
    <source>
        <dbReference type="ARBA" id="ARBA00022723"/>
    </source>
</evidence>
<keyword evidence="2" id="KW-0645">Protease</keyword>
<dbReference type="InterPro" id="IPR010994">
    <property type="entry name" value="RuvA_2-like"/>
</dbReference>
<dbReference type="AlphaFoldDB" id="A0A2K3YV54"/>
<dbReference type="PROSITE" id="PS01302">
    <property type="entry name" value="UPF0758"/>
    <property type="match status" value="1"/>
</dbReference>
<dbReference type="InterPro" id="IPR020891">
    <property type="entry name" value="UPF0758_CS"/>
</dbReference>
<evidence type="ECO:0000256" key="5">
    <source>
        <dbReference type="ARBA" id="ARBA00022833"/>
    </source>
</evidence>
<dbReference type="InterPro" id="IPR037518">
    <property type="entry name" value="MPN"/>
</dbReference>
<keyword evidence="11" id="KW-1185">Reference proteome</keyword>
<gene>
    <name evidence="10" type="ORF">CD122_02220</name>
</gene>
<keyword evidence="6" id="KW-0482">Metalloprotease</keyword>
<dbReference type="InterPro" id="IPR025657">
    <property type="entry name" value="RadC_JAB"/>
</dbReference>
<evidence type="ECO:0000256" key="1">
    <source>
        <dbReference type="ARBA" id="ARBA00010243"/>
    </source>
</evidence>
<comment type="similarity">
    <text evidence="1 7">Belongs to the UPF0758 family.</text>
</comment>
<dbReference type="NCBIfam" id="NF000642">
    <property type="entry name" value="PRK00024.1"/>
    <property type="match status" value="1"/>
</dbReference>
<dbReference type="PROSITE" id="PS50249">
    <property type="entry name" value="MPN"/>
    <property type="match status" value="1"/>
</dbReference>
<evidence type="ECO:0000256" key="6">
    <source>
        <dbReference type="ARBA" id="ARBA00023049"/>
    </source>
</evidence>
<keyword evidence="3" id="KW-0479">Metal-binding</keyword>
<dbReference type="CDD" id="cd08071">
    <property type="entry name" value="MPN_DUF2466"/>
    <property type="match status" value="1"/>
</dbReference>
<dbReference type="GO" id="GO:0006508">
    <property type="term" value="P:proteolysis"/>
    <property type="evidence" value="ECO:0007669"/>
    <property type="project" value="UniProtKB-KW"/>
</dbReference>